<dbReference type="InterPro" id="IPR036046">
    <property type="entry name" value="Acylphosphatase-like_dom_sf"/>
</dbReference>
<proteinExistence type="predicted"/>
<dbReference type="Proteomes" id="UP000199072">
    <property type="component" value="Unassembled WGS sequence"/>
</dbReference>
<gene>
    <name evidence="2" type="ORF">SAMN05216464_115123</name>
</gene>
<sequence>MELFSLVYFSKATRPMATQDLSALLEFSRSRNKARGITGMLLYVQKGSASQDTGRFMQVLEGNEAEVRLLFESIKNDSRNERVRLLNEVNIIERNFANWTMGFHSVTDEQFESLPGYFELNDKFIHQQASHCFNFALTFLHSFYRLGTS</sequence>
<dbReference type="SUPFAM" id="SSF54975">
    <property type="entry name" value="Acylphosphatase/BLUF domain-like"/>
    <property type="match status" value="1"/>
</dbReference>
<evidence type="ECO:0000313" key="3">
    <source>
        <dbReference type="Proteomes" id="UP000199072"/>
    </source>
</evidence>
<dbReference type="OrthoDB" id="1122028at2"/>
<dbReference type="GO" id="GO:0009882">
    <property type="term" value="F:blue light photoreceptor activity"/>
    <property type="evidence" value="ECO:0007669"/>
    <property type="project" value="InterPro"/>
</dbReference>
<evidence type="ECO:0000259" key="1">
    <source>
        <dbReference type="PROSITE" id="PS50925"/>
    </source>
</evidence>
<feature type="domain" description="BLUF" evidence="1">
    <location>
        <begin position="3"/>
        <end position="102"/>
    </location>
</feature>
<dbReference type="Pfam" id="PF04940">
    <property type="entry name" value="BLUF"/>
    <property type="match status" value="1"/>
</dbReference>
<dbReference type="EMBL" id="FNAI01000015">
    <property type="protein sequence ID" value="SDF28678.1"/>
    <property type="molecule type" value="Genomic_DNA"/>
</dbReference>
<dbReference type="Gene3D" id="3.30.70.100">
    <property type="match status" value="1"/>
</dbReference>
<organism evidence="2 3">
    <name type="scientific">Mucilaginibacter pineti</name>
    <dbReference type="NCBI Taxonomy" id="1391627"/>
    <lineage>
        <taxon>Bacteria</taxon>
        <taxon>Pseudomonadati</taxon>
        <taxon>Bacteroidota</taxon>
        <taxon>Sphingobacteriia</taxon>
        <taxon>Sphingobacteriales</taxon>
        <taxon>Sphingobacteriaceae</taxon>
        <taxon>Mucilaginibacter</taxon>
    </lineage>
</organism>
<dbReference type="GO" id="GO:0071949">
    <property type="term" value="F:FAD binding"/>
    <property type="evidence" value="ECO:0007669"/>
    <property type="project" value="InterPro"/>
</dbReference>
<dbReference type="InterPro" id="IPR007024">
    <property type="entry name" value="BLUF_domain"/>
</dbReference>
<dbReference type="RefSeq" id="WP_091154344.1">
    <property type="nucleotide sequence ID" value="NZ_FNAI01000015.1"/>
</dbReference>
<dbReference type="STRING" id="1391627.SAMN05216464_115123"/>
<reference evidence="2 3" key="1">
    <citation type="submission" date="2016-10" db="EMBL/GenBank/DDBJ databases">
        <authorList>
            <person name="de Groot N.N."/>
        </authorList>
    </citation>
    <scope>NUCLEOTIDE SEQUENCE [LARGE SCALE GENOMIC DNA]</scope>
    <source>
        <strain evidence="2 3">47C3B</strain>
    </source>
</reference>
<name>A0A1G7JUS8_9SPHI</name>
<dbReference type="SMART" id="SM01034">
    <property type="entry name" value="BLUF"/>
    <property type="match status" value="1"/>
</dbReference>
<evidence type="ECO:0000313" key="2">
    <source>
        <dbReference type="EMBL" id="SDF28678.1"/>
    </source>
</evidence>
<dbReference type="AlphaFoldDB" id="A0A1G7JUS8"/>
<accession>A0A1G7JUS8</accession>
<keyword evidence="3" id="KW-1185">Reference proteome</keyword>
<protein>
    <submittedName>
        <fullName evidence="2">Sensors of blue-light using FAD</fullName>
    </submittedName>
</protein>
<dbReference type="PROSITE" id="PS50925">
    <property type="entry name" value="BLUF"/>
    <property type="match status" value="1"/>
</dbReference>